<sequence length="62" mass="6963">MNGFGHPTSILGLVPLLPRFCPAEHRPAPKAPQRGATRRIRHKTVFEILVQRVRAGLVARRD</sequence>
<reference evidence="1 2" key="1">
    <citation type="submission" date="2016-10" db="EMBL/GenBank/DDBJ databases">
        <authorList>
            <person name="de Groot N.N."/>
        </authorList>
    </citation>
    <scope>NUCLEOTIDE SEQUENCE [LARGE SCALE GENOMIC DNA]</scope>
    <source>
        <strain evidence="1 2">DSM 3857</strain>
    </source>
</reference>
<accession>A0A1H7Y2V8</accession>
<keyword evidence="2" id="KW-1185">Reference proteome</keyword>
<dbReference type="RefSeq" id="WP_091294934.1">
    <property type="nucleotide sequence ID" value="NZ_FOCE01000001.1"/>
</dbReference>
<organism evidence="1 2">
    <name type="scientific">Gemmobacter aquatilis</name>
    <dbReference type="NCBI Taxonomy" id="933059"/>
    <lineage>
        <taxon>Bacteria</taxon>
        <taxon>Pseudomonadati</taxon>
        <taxon>Pseudomonadota</taxon>
        <taxon>Alphaproteobacteria</taxon>
        <taxon>Rhodobacterales</taxon>
        <taxon>Paracoccaceae</taxon>
        <taxon>Gemmobacter</taxon>
    </lineage>
</organism>
<evidence type="ECO:0008006" key="3">
    <source>
        <dbReference type="Google" id="ProtNLM"/>
    </source>
</evidence>
<dbReference type="Proteomes" id="UP000198761">
    <property type="component" value="Unassembled WGS sequence"/>
</dbReference>
<protein>
    <recommendedName>
        <fullName evidence="3">Transposase</fullName>
    </recommendedName>
</protein>
<gene>
    <name evidence="1" type="ORF">SAMN04488103_10121</name>
</gene>
<evidence type="ECO:0000313" key="2">
    <source>
        <dbReference type="Proteomes" id="UP000198761"/>
    </source>
</evidence>
<evidence type="ECO:0000313" key="1">
    <source>
        <dbReference type="EMBL" id="SEM39509.1"/>
    </source>
</evidence>
<proteinExistence type="predicted"/>
<dbReference type="AlphaFoldDB" id="A0A1H7Y2V8"/>
<name>A0A1H7Y2V8_9RHOB</name>
<dbReference type="EMBL" id="FOCE01000001">
    <property type="protein sequence ID" value="SEM39509.1"/>
    <property type="molecule type" value="Genomic_DNA"/>
</dbReference>